<protein>
    <recommendedName>
        <fullName evidence="1">Lipocalin-like domain-containing protein</fullName>
    </recommendedName>
</protein>
<sequence>MKTYRLVLFLTILGLSFSCKDKDSVQPEQDPLVGVWKLRALQAGGQTADVTELACYRDTRFEITENNLLLTVSVPAQQGSSNCQQQSQSATWEKTDGKYYMISDGQRQDSGIQLNDNNQTLQLPVTVNGEQMLLVFRK</sequence>
<dbReference type="PROSITE" id="PS51257">
    <property type="entry name" value="PROKAR_LIPOPROTEIN"/>
    <property type="match status" value="1"/>
</dbReference>
<reference evidence="2 3" key="1">
    <citation type="submission" date="2020-08" db="EMBL/GenBank/DDBJ databases">
        <title>Genomic Encyclopedia of Type Strains, Phase IV (KMG-IV): sequencing the most valuable type-strain genomes for metagenomic binning, comparative biology and taxonomic classification.</title>
        <authorList>
            <person name="Goeker M."/>
        </authorList>
    </citation>
    <scope>NUCLEOTIDE SEQUENCE [LARGE SCALE GENOMIC DNA]</scope>
    <source>
        <strain evidence="2 3">DSM 105074</strain>
    </source>
</reference>
<accession>A0A840TTQ8</accession>
<dbReference type="AlphaFoldDB" id="A0A840TTQ8"/>
<dbReference type="InterPro" id="IPR024311">
    <property type="entry name" value="Lipocalin-like"/>
</dbReference>
<dbReference type="Pfam" id="PF13648">
    <property type="entry name" value="Lipocalin_4"/>
    <property type="match status" value="1"/>
</dbReference>
<evidence type="ECO:0000259" key="1">
    <source>
        <dbReference type="Pfam" id="PF13648"/>
    </source>
</evidence>
<dbReference type="RefSeq" id="WP_184177292.1">
    <property type="nucleotide sequence ID" value="NZ_JACHGF010000009.1"/>
</dbReference>
<organism evidence="2 3">
    <name type="scientific">Rhabdobacter roseus</name>
    <dbReference type="NCBI Taxonomy" id="1655419"/>
    <lineage>
        <taxon>Bacteria</taxon>
        <taxon>Pseudomonadati</taxon>
        <taxon>Bacteroidota</taxon>
        <taxon>Cytophagia</taxon>
        <taxon>Cytophagales</taxon>
        <taxon>Cytophagaceae</taxon>
        <taxon>Rhabdobacter</taxon>
    </lineage>
</organism>
<dbReference type="Proteomes" id="UP000557307">
    <property type="component" value="Unassembled WGS sequence"/>
</dbReference>
<feature type="domain" description="Lipocalin-like" evidence="1">
    <location>
        <begin position="32"/>
        <end position="121"/>
    </location>
</feature>
<comment type="caution">
    <text evidence="2">The sequence shown here is derived from an EMBL/GenBank/DDBJ whole genome shotgun (WGS) entry which is preliminary data.</text>
</comment>
<keyword evidence="3" id="KW-1185">Reference proteome</keyword>
<proteinExistence type="predicted"/>
<name>A0A840TTQ8_9BACT</name>
<gene>
    <name evidence="2" type="ORF">HNQ92_004445</name>
</gene>
<dbReference type="EMBL" id="JACHGF010000009">
    <property type="protein sequence ID" value="MBB5286285.1"/>
    <property type="molecule type" value="Genomic_DNA"/>
</dbReference>
<evidence type="ECO:0000313" key="3">
    <source>
        <dbReference type="Proteomes" id="UP000557307"/>
    </source>
</evidence>
<evidence type="ECO:0000313" key="2">
    <source>
        <dbReference type="EMBL" id="MBB5286285.1"/>
    </source>
</evidence>